<protein>
    <submittedName>
        <fullName evidence="2">Uncharacterized protein</fullName>
    </submittedName>
</protein>
<evidence type="ECO:0000256" key="1">
    <source>
        <dbReference type="SAM" id="MobiDB-lite"/>
    </source>
</evidence>
<evidence type="ECO:0000313" key="2">
    <source>
        <dbReference type="EMBL" id="CCD44102.1"/>
    </source>
</evidence>
<reference evidence="3" key="1">
    <citation type="journal article" date="2011" name="PLoS Genet.">
        <title>Genomic analysis of the necrotrophic fungal pathogens Sclerotinia sclerotiorum and Botrytis cinerea.</title>
        <authorList>
            <person name="Amselem J."/>
            <person name="Cuomo C.A."/>
            <person name="van Kan J.A."/>
            <person name="Viaud M."/>
            <person name="Benito E.P."/>
            <person name="Couloux A."/>
            <person name="Coutinho P.M."/>
            <person name="de Vries R.P."/>
            <person name="Dyer P.S."/>
            <person name="Fillinger S."/>
            <person name="Fournier E."/>
            <person name="Gout L."/>
            <person name="Hahn M."/>
            <person name="Kohn L."/>
            <person name="Lapalu N."/>
            <person name="Plummer K.M."/>
            <person name="Pradier J.M."/>
            <person name="Quevillon E."/>
            <person name="Sharon A."/>
            <person name="Simon A."/>
            <person name="ten Have A."/>
            <person name="Tudzynski B."/>
            <person name="Tudzynski P."/>
            <person name="Wincker P."/>
            <person name="Andrew M."/>
            <person name="Anthouard V."/>
            <person name="Beever R.E."/>
            <person name="Beffa R."/>
            <person name="Benoit I."/>
            <person name="Bouzid O."/>
            <person name="Brault B."/>
            <person name="Chen Z."/>
            <person name="Choquer M."/>
            <person name="Collemare J."/>
            <person name="Cotton P."/>
            <person name="Danchin E.G."/>
            <person name="Da Silva C."/>
            <person name="Gautier A."/>
            <person name="Giraud C."/>
            <person name="Giraud T."/>
            <person name="Gonzalez C."/>
            <person name="Grossetete S."/>
            <person name="Guldener U."/>
            <person name="Henrissat B."/>
            <person name="Howlett B.J."/>
            <person name="Kodira C."/>
            <person name="Kretschmer M."/>
            <person name="Lappartient A."/>
            <person name="Leroch M."/>
            <person name="Levis C."/>
            <person name="Mauceli E."/>
            <person name="Neuveglise C."/>
            <person name="Oeser B."/>
            <person name="Pearson M."/>
            <person name="Poulain J."/>
            <person name="Poussereau N."/>
            <person name="Quesneville H."/>
            <person name="Rascle C."/>
            <person name="Schumacher J."/>
            <person name="Segurens B."/>
            <person name="Sexton A."/>
            <person name="Silva E."/>
            <person name="Sirven C."/>
            <person name="Soanes D.M."/>
            <person name="Talbot N.J."/>
            <person name="Templeton M."/>
            <person name="Yandava C."/>
            <person name="Yarden O."/>
            <person name="Zeng Q."/>
            <person name="Rollins J.A."/>
            <person name="Lebrun M.H."/>
            <person name="Dickman M."/>
        </authorList>
    </citation>
    <scope>NUCLEOTIDE SEQUENCE [LARGE SCALE GENOMIC DNA]</scope>
    <source>
        <strain evidence="3">T4</strain>
    </source>
</reference>
<dbReference type="HOGENOM" id="CLU_1081798_0_0_1"/>
<proteinExistence type="predicted"/>
<name>G2XU79_BOTF4</name>
<dbReference type="AlphaFoldDB" id="G2XU79"/>
<dbReference type="InParanoid" id="G2XU79"/>
<feature type="compositionally biased region" description="Basic residues" evidence="1">
    <location>
        <begin position="237"/>
        <end position="248"/>
    </location>
</feature>
<gene>
    <name evidence="2" type="ORF">BofuT4_P060490.1</name>
</gene>
<evidence type="ECO:0000313" key="3">
    <source>
        <dbReference type="Proteomes" id="UP000008177"/>
    </source>
</evidence>
<dbReference type="EMBL" id="FQ790269">
    <property type="protein sequence ID" value="CCD44102.1"/>
    <property type="molecule type" value="Genomic_DNA"/>
</dbReference>
<feature type="region of interest" description="Disordered" evidence="1">
    <location>
        <begin position="237"/>
        <end position="257"/>
    </location>
</feature>
<accession>G2XU79</accession>
<dbReference type="OrthoDB" id="3538388at2759"/>
<sequence length="257" mass="29832">MPSNIHRGRESCPTKEFDTMTRSEAVNAIQTRTKSLEHLMIHKNPLSWAESRRVGIEDENDEPKNFKSHSQKRPKSGNTRLELEIVVLKHRQIISAVNKELNNLFRYTLDARLKILNENRQEFQVDIKTIEEYLFLLRKLQPENDKNWAQKISIASELMTESTAMRSNIEARIQEVENFISEATSDNLSLESRREIMLDLGIRHGTYGSTLSLRDHNKFPQNRYCKLLDIESLKGKAHGSKVTSRHSQLKPSRGNHE</sequence>
<organism evidence="2 3">
    <name type="scientific">Botryotinia fuckeliana (strain T4)</name>
    <name type="common">Noble rot fungus</name>
    <name type="synonym">Botrytis cinerea</name>
    <dbReference type="NCBI Taxonomy" id="999810"/>
    <lineage>
        <taxon>Eukaryota</taxon>
        <taxon>Fungi</taxon>
        <taxon>Dikarya</taxon>
        <taxon>Ascomycota</taxon>
        <taxon>Pezizomycotina</taxon>
        <taxon>Leotiomycetes</taxon>
        <taxon>Helotiales</taxon>
        <taxon>Sclerotiniaceae</taxon>
        <taxon>Botrytis</taxon>
    </lineage>
</organism>
<dbReference type="Proteomes" id="UP000008177">
    <property type="component" value="Unplaced contigs"/>
</dbReference>